<evidence type="ECO:0000256" key="2">
    <source>
        <dbReference type="ARBA" id="ARBA00022771"/>
    </source>
</evidence>
<evidence type="ECO:0000313" key="6">
    <source>
        <dbReference type="EMBL" id="MCO1658726.1"/>
    </source>
</evidence>
<keyword evidence="7" id="KW-1185">Reference proteome</keyword>
<evidence type="ECO:0000256" key="1">
    <source>
        <dbReference type="ARBA" id="ARBA00022723"/>
    </source>
</evidence>
<organism evidence="6 7">
    <name type="scientific">Pseudonocardia humida</name>
    <dbReference type="NCBI Taxonomy" id="2800819"/>
    <lineage>
        <taxon>Bacteria</taxon>
        <taxon>Bacillati</taxon>
        <taxon>Actinomycetota</taxon>
        <taxon>Actinomycetes</taxon>
        <taxon>Pseudonocardiales</taxon>
        <taxon>Pseudonocardiaceae</taxon>
        <taxon>Pseudonocardia</taxon>
    </lineage>
</organism>
<proteinExistence type="predicted"/>
<dbReference type="Proteomes" id="UP001165283">
    <property type="component" value="Unassembled WGS sequence"/>
</dbReference>
<evidence type="ECO:0000256" key="3">
    <source>
        <dbReference type="ARBA" id="ARBA00022833"/>
    </source>
</evidence>
<dbReference type="Pfam" id="PF01258">
    <property type="entry name" value="zf-dskA_traR"/>
    <property type="match status" value="1"/>
</dbReference>
<dbReference type="PANTHER" id="PTHR33823:SF4">
    <property type="entry name" value="GENERAL STRESS PROTEIN 16O"/>
    <property type="match status" value="1"/>
</dbReference>
<keyword evidence="3" id="KW-0862">Zinc</keyword>
<comment type="caution">
    <text evidence="4">Lacks conserved residue(s) required for the propagation of feature annotation.</text>
</comment>
<sequence length="78" mass="8507">MGQHPGDYGTEVANTMEAELLVDTVAVQRRRIEAALARLDEGTYGTCSVCGTEIDDERLEARPEVDTCREHADTPVTA</sequence>
<evidence type="ECO:0000259" key="5">
    <source>
        <dbReference type="Pfam" id="PF01258"/>
    </source>
</evidence>
<dbReference type="EMBL" id="JAGSOV010000057">
    <property type="protein sequence ID" value="MCO1658726.1"/>
    <property type="molecule type" value="Genomic_DNA"/>
</dbReference>
<name>A0ABT1A6S2_9PSEU</name>
<dbReference type="Gene3D" id="1.20.120.910">
    <property type="entry name" value="DksA, coiled-coil domain"/>
    <property type="match status" value="1"/>
</dbReference>
<dbReference type="SUPFAM" id="SSF57716">
    <property type="entry name" value="Glucocorticoid receptor-like (DNA-binding domain)"/>
    <property type="match status" value="1"/>
</dbReference>
<evidence type="ECO:0000313" key="7">
    <source>
        <dbReference type="Proteomes" id="UP001165283"/>
    </source>
</evidence>
<keyword evidence="2" id="KW-0863">Zinc-finger</keyword>
<dbReference type="PROSITE" id="PS51128">
    <property type="entry name" value="ZF_DKSA_2"/>
    <property type="match status" value="1"/>
</dbReference>
<evidence type="ECO:0000256" key="4">
    <source>
        <dbReference type="PROSITE-ProRule" id="PRU00510"/>
    </source>
</evidence>
<comment type="caution">
    <text evidence="6">The sequence shown here is derived from an EMBL/GenBank/DDBJ whole genome shotgun (WGS) entry which is preliminary data.</text>
</comment>
<accession>A0ABT1A6S2</accession>
<keyword evidence="1" id="KW-0479">Metal-binding</keyword>
<dbReference type="InterPro" id="IPR000962">
    <property type="entry name" value="Znf_DskA_TraR"/>
</dbReference>
<dbReference type="PANTHER" id="PTHR33823">
    <property type="entry name" value="RNA POLYMERASE-BINDING TRANSCRIPTION FACTOR DKSA-RELATED"/>
    <property type="match status" value="1"/>
</dbReference>
<feature type="domain" description="Zinc finger DksA/TraR C4-type" evidence="5">
    <location>
        <begin position="42"/>
        <end position="70"/>
    </location>
</feature>
<reference evidence="6" key="1">
    <citation type="submission" date="2021-04" db="EMBL/GenBank/DDBJ databases">
        <title>Pseudonocardia sp. nov., isolated from sandy soil of mangrove forest.</title>
        <authorList>
            <person name="Zan Z."/>
            <person name="Huang R."/>
            <person name="Liu W."/>
        </authorList>
    </citation>
    <scope>NUCLEOTIDE SEQUENCE</scope>
    <source>
        <strain evidence="6">S2-4</strain>
    </source>
</reference>
<protein>
    <submittedName>
        <fullName evidence="6">TraR/DksA C4-type zinc finger protein</fullName>
    </submittedName>
</protein>
<gene>
    <name evidence="6" type="ORF">KDL28_27025</name>
</gene>